<protein>
    <submittedName>
        <fullName evidence="2">Uncharacterized protein</fullName>
    </submittedName>
</protein>
<feature type="compositionally biased region" description="Basic and acidic residues" evidence="1">
    <location>
        <begin position="1"/>
        <end position="11"/>
    </location>
</feature>
<organism evidence="2 3">
    <name type="scientific">Candidatus Protofrankia datiscae</name>
    <dbReference type="NCBI Taxonomy" id="2716812"/>
    <lineage>
        <taxon>Bacteria</taxon>
        <taxon>Bacillati</taxon>
        <taxon>Actinomycetota</taxon>
        <taxon>Actinomycetes</taxon>
        <taxon>Frankiales</taxon>
        <taxon>Frankiaceae</taxon>
        <taxon>Protofrankia</taxon>
    </lineage>
</organism>
<dbReference type="AlphaFoldDB" id="F8B6B1"/>
<feature type="region of interest" description="Disordered" evidence="1">
    <location>
        <begin position="55"/>
        <end position="75"/>
    </location>
</feature>
<evidence type="ECO:0000313" key="2">
    <source>
        <dbReference type="EMBL" id="AEH08085.1"/>
    </source>
</evidence>
<proteinExistence type="predicted"/>
<reference evidence="2 3" key="1">
    <citation type="submission" date="2011-05" db="EMBL/GenBank/DDBJ databases">
        <title>Complete sequence of chromosome of Frankia symbiont of Datisca glomerata.</title>
        <authorList>
            <consortium name="US DOE Joint Genome Institute"/>
            <person name="Lucas S."/>
            <person name="Han J."/>
            <person name="Lapidus A."/>
            <person name="Cheng J.-F."/>
            <person name="Goodwin L."/>
            <person name="Pitluck S."/>
            <person name="Peters L."/>
            <person name="Mikhailova N."/>
            <person name="Chertkov O."/>
            <person name="Teshima H."/>
            <person name="Han C."/>
            <person name="Tapia R."/>
            <person name="Land M."/>
            <person name="Hauser L."/>
            <person name="Kyrpides N."/>
            <person name="Ivanova N."/>
            <person name="Pagani I."/>
            <person name="Berry A."/>
            <person name="Pawlowski K."/>
            <person name="Persson T."/>
            <person name="Vanden Heuvel B."/>
            <person name="Benson D."/>
            <person name="Woyke T."/>
        </authorList>
    </citation>
    <scope>NUCLEOTIDE SEQUENCE [LARGE SCALE GENOMIC DNA]</scope>
    <source>
        <strain evidence="3">4085684</strain>
    </source>
</reference>
<name>F8B6B1_9ACTN</name>
<feature type="compositionally biased region" description="Basic and acidic residues" evidence="1">
    <location>
        <begin position="115"/>
        <end position="125"/>
    </location>
</feature>
<dbReference type="Proteomes" id="UP000001549">
    <property type="component" value="Chromosome"/>
</dbReference>
<sequence>MSPDGDARDIAGDPMVATKEQSAPKGLFGDLPYVVLVAEFGSTVGYSPALGQRRCPAGGPDQHVDGHPTGPLSVPSGKARVKAWCCGNWQRPGPLWLGCSGALPSARQASPARPTADHDEHDRAVSHGRRPALAQPTAPFGDARRACFRAGRGAGDGSGGALRLRPGYRSLVGALVPVARALTHDLRGDDTDEPEHLSPRLQIRNVDFFSPVEEDPAVGDFDVPGGAVLDEQRPDAG</sequence>
<keyword evidence="3" id="KW-1185">Reference proteome</keyword>
<evidence type="ECO:0000313" key="3">
    <source>
        <dbReference type="Proteomes" id="UP000001549"/>
    </source>
</evidence>
<feature type="region of interest" description="Disordered" evidence="1">
    <location>
        <begin position="1"/>
        <end position="21"/>
    </location>
</feature>
<dbReference type="STRING" id="656024.FsymDg_0547"/>
<accession>F8B6B1</accession>
<dbReference type="HOGENOM" id="CLU_1169291_0_0_11"/>
<feature type="region of interest" description="Disordered" evidence="1">
    <location>
        <begin position="215"/>
        <end position="237"/>
    </location>
</feature>
<feature type="region of interest" description="Disordered" evidence="1">
    <location>
        <begin position="104"/>
        <end position="137"/>
    </location>
</feature>
<dbReference type="EMBL" id="CP002801">
    <property type="protein sequence ID" value="AEH08085.1"/>
    <property type="molecule type" value="Genomic_DNA"/>
</dbReference>
<dbReference type="KEGG" id="fsy:FsymDg_0547"/>
<gene>
    <name evidence="2" type="ordered locus">FsymDg_0547</name>
</gene>
<evidence type="ECO:0000256" key="1">
    <source>
        <dbReference type="SAM" id="MobiDB-lite"/>
    </source>
</evidence>